<dbReference type="SMART" id="SM00382">
    <property type="entry name" value="AAA"/>
    <property type="match status" value="1"/>
</dbReference>
<evidence type="ECO:0000256" key="7">
    <source>
        <dbReference type="ARBA" id="ARBA00022989"/>
    </source>
</evidence>
<dbReference type="InterPro" id="IPR003439">
    <property type="entry name" value="ABC_transporter-like_ATP-bd"/>
</dbReference>
<keyword evidence="2" id="KW-0813">Transport</keyword>
<comment type="subcellular location">
    <subcellularLocation>
        <location evidence="1">Cell membrane</location>
        <topology evidence="1">Multi-pass membrane protein</topology>
    </subcellularLocation>
</comment>
<evidence type="ECO:0000256" key="9">
    <source>
        <dbReference type="SAM" id="Phobius"/>
    </source>
</evidence>
<reference evidence="12 13" key="1">
    <citation type="submission" date="2019-01" db="EMBL/GenBank/DDBJ databases">
        <title>Lactibacter flavus gen. nov., sp. nov., a novel bacterium of the family Propionibacteriaceae isolated from raw milk and dairy products.</title>
        <authorList>
            <person name="Huptas C."/>
            <person name="Wenning M."/>
            <person name="Breitenwieser F."/>
            <person name="Doll E."/>
            <person name="Von Neubeck M."/>
            <person name="Busse H.-J."/>
            <person name="Scherer S."/>
        </authorList>
    </citation>
    <scope>NUCLEOTIDE SEQUENCE [LARGE SCALE GENOMIC DNA]</scope>
    <source>
        <strain evidence="12 13">DSM 22130</strain>
    </source>
</reference>
<feature type="domain" description="ABC transporter" evidence="10">
    <location>
        <begin position="334"/>
        <end position="569"/>
    </location>
</feature>
<dbReference type="Pfam" id="PF00005">
    <property type="entry name" value="ABC_tran"/>
    <property type="match status" value="1"/>
</dbReference>
<keyword evidence="4 9" id="KW-0812">Transmembrane</keyword>
<comment type="caution">
    <text evidence="12">The sequence shown here is derived from an EMBL/GenBank/DDBJ whole genome shotgun (WGS) entry which is preliminary data.</text>
</comment>
<dbReference type="Gene3D" id="1.20.1560.10">
    <property type="entry name" value="ABC transporter type 1, transmembrane domain"/>
    <property type="match status" value="1"/>
</dbReference>
<dbReference type="SUPFAM" id="SSF52540">
    <property type="entry name" value="P-loop containing nucleoside triphosphate hydrolases"/>
    <property type="match status" value="1"/>
</dbReference>
<protein>
    <submittedName>
        <fullName evidence="12">ABC transporter ATP-binding protein</fullName>
    </submittedName>
</protein>
<dbReference type="PROSITE" id="PS00211">
    <property type="entry name" value="ABC_TRANSPORTER_1"/>
    <property type="match status" value="1"/>
</dbReference>
<keyword evidence="5" id="KW-0547">Nucleotide-binding</keyword>
<dbReference type="InterPro" id="IPR027417">
    <property type="entry name" value="P-loop_NTPase"/>
</dbReference>
<proteinExistence type="predicted"/>
<evidence type="ECO:0000256" key="8">
    <source>
        <dbReference type="ARBA" id="ARBA00023136"/>
    </source>
</evidence>
<feature type="transmembrane region" description="Helical" evidence="9">
    <location>
        <begin position="53"/>
        <end position="78"/>
    </location>
</feature>
<dbReference type="InterPro" id="IPR011527">
    <property type="entry name" value="ABC1_TM_dom"/>
</dbReference>
<dbReference type="OrthoDB" id="9806127at2"/>
<dbReference type="GO" id="GO:0005524">
    <property type="term" value="F:ATP binding"/>
    <property type="evidence" value="ECO:0007669"/>
    <property type="project" value="UniProtKB-KW"/>
</dbReference>
<organism evidence="12 13">
    <name type="scientific">Propioniciclava tarda</name>
    <dbReference type="NCBI Taxonomy" id="433330"/>
    <lineage>
        <taxon>Bacteria</taxon>
        <taxon>Bacillati</taxon>
        <taxon>Actinomycetota</taxon>
        <taxon>Actinomycetes</taxon>
        <taxon>Propionibacteriales</taxon>
        <taxon>Propionibacteriaceae</taxon>
        <taxon>Propioniciclava</taxon>
    </lineage>
</organism>
<dbReference type="PANTHER" id="PTHR43394:SF1">
    <property type="entry name" value="ATP-BINDING CASSETTE SUB-FAMILY B MEMBER 10, MITOCHONDRIAL"/>
    <property type="match status" value="1"/>
</dbReference>
<evidence type="ECO:0000259" key="10">
    <source>
        <dbReference type="PROSITE" id="PS50893"/>
    </source>
</evidence>
<evidence type="ECO:0000256" key="2">
    <source>
        <dbReference type="ARBA" id="ARBA00022448"/>
    </source>
</evidence>
<evidence type="ECO:0000256" key="4">
    <source>
        <dbReference type="ARBA" id="ARBA00022692"/>
    </source>
</evidence>
<dbReference type="EMBL" id="SDMR01000019">
    <property type="protein sequence ID" value="TBT93085.1"/>
    <property type="molecule type" value="Genomic_DNA"/>
</dbReference>
<dbReference type="SUPFAM" id="SSF90123">
    <property type="entry name" value="ABC transporter transmembrane region"/>
    <property type="match status" value="1"/>
</dbReference>
<feature type="transmembrane region" description="Helical" evidence="9">
    <location>
        <begin position="128"/>
        <end position="151"/>
    </location>
</feature>
<evidence type="ECO:0000256" key="3">
    <source>
        <dbReference type="ARBA" id="ARBA00022475"/>
    </source>
</evidence>
<dbReference type="InterPro" id="IPR003593">
    <property type="entry name" value="AAA+_ATPase"/>
</dbReference>
<feature type="transmembrane region" description="Helical" evidence="9">
    <location>
        <begin position="280"/>
        <end position="299"/>
    </location>
</feature>
<dbReference type="Proteomes" id="UP000291933">
    <property type="component" value="Unassembled WGS sequence"/>
</dbReference>
<keyword evidence="8 9" id="KW-0472">Membrane</keyword>
<dbReference type="AlphaFoldDB" id="A0A4Q9KI85"/>
<dbReference type="Pfam" id="PF00664">
    <property type="entry name" value="ABC_membrane"/>
    <property type="match status" value="1"/>
</dbReference>
<evidence type="ECO:0000256" key="5">
    <source>
        <dbReference type="ARBA" id="ARBA00022741"/>
    </source>
</evidence>
<evidence type="ECO:0000256" key="6">
    <source>
        <dbReference type="ARBA" id="ARBA00022840"/>
    </source>
</evidence>
<evidence type="ECO:0000313" key="12">
    <source>
        <dbReference type="EMBL" id="TBT93085.1"/>
    </source>
</evidence>
<keyword evidence="3" id="KW-1003">Cell membrane</keyword>
<evidence type="ECO:0000256" key="1">
    <source>
        <dbReference type="ARBA" id="ARBA00004651"/>
    </source>
</evidence>
<dbReference type="RefSeq" id="WP_131172924.1">
    <property type="nucleotide sequence ID" value="NZ_FXTL01000020.1"/>
</dbReference>
<name>A0A4Q9KI85_PROTD</name>
<dbReference type="InterPro" id="IPR039421">
    <property type="entry name" value="Type_1_exporter"/>
</dbReference>
<sequence length="578" mass="62974">MLTKLLRDYLKPYWGLIAMVMVLQLVQVAASLYLPSLNAAIIDTGIAKGDNDYILRTGALMLAITLAQVFGQIGAAYFGSRTAMSMGRDLRSSIFHRVLGFSSREVNKFGAPSLITRNTNDVQQVQQMVYMTLLLIVSTPIMMIGGIIMALREDVGLSWLIAVAVAVLALVIGTIIIQTMPLFKRMQTLTDQLNRVLREQISGLRVIRAFVREPHEAQRFASANHDLTDTATRVGRRMMTLFPTVMLVMNLGSVGVMWFGGLRVDAGEMQIGQLTAFLQYLMQILMAVMMSTMMLMIAPRASVCAGRIREVLDTESSVRPPEHPMVALFATGEVRFDHVSFSYPGAEHPVLKDISFTVRAGETTAIIGSTGAGKSTLISLIPRLFDPSQGVVEVDGADVAKIDPDLLWSKIGLVPQKPYLFTGTVASNLRYGKPDATDAELWHALEVAQARDFVEKMTGGLNAPIAQGGTNVSGGQRQRLSIARALVKRPDIYVFDDSFSALDVTTDARLRAALAPETADAAVLIVAQRVSTIRNADQIIVLDDGEIVGRGTHAELLVNCPTYAEIVDSQFKAEEVAA</sequence>
<gene>
    <name evidence="12" type="ORF">ET996_12650</name>
</gene>
<evidence type="ECO:0000313" key="13">
    <source>
        <dbReference type="Proteomes" id="UP000291933"/>
    </source>
</evidence>
<accession>A0A4Q9KI85</accession>
<dbReference type="PROSITE" id="PS50929">
    <property type="entry name" value="ABC_TM1F"/>
    <property type="match status" value="1"/>
</dbReference>
<dbReference type="GO" id="GO:0016887">
    <property type="term" value="F:ATP hydrolysis activity"/>
    <property type="evidence" value="ECO:0007669"/>
    <property type="project" value="InterPro"/>
</dbReference>
<feature type="transmembrane region" description="Helical" evidence="9">
    <location>
        <begin position="157"/>
        <end position="177"/>
    </location>
</feature>
<dbReference type="InterPro" id="IPR017871">
    <property type="entry name" value="ABC_transporter-like_CS"/>
</dbReference>
<dbReference type="FunFam" id="3.40.50.300:FF:000854">
    <property type="entry name" value="Multidrug ABC transporter ATP-binding protein"/>
    <property type="match status" value="1"/>
</dbReference>
<dbReference type="PROSITE" id="PS50893">
    <property type="entry name" value="ABC_TRANSPORTER_2"/>
    <property type="match status" value="1"/>
</dbReference>
<keyword evidence="6 12" id="KW-0067">ATP-binding</keyword>
<keyword evidence="13" id="KW-1185">Reference proteome</keyword>
<dbReference type="GO" id="GO:0015421">
    <property type="term" value="F:ABC-type oligopeptide transporter activity"/>
    <property type="evidence" value="ECO:0007669"/>
    <property type="project" value="TreeGrafter"/>
</dbReference>
<feature type="transmembrane region" description="Helical" evidence="9">
    <location>
        <begin position="12"/>
        <end position="33"/>
    </location>
</feature>
<dbReference type="PANTHER" id="PTHR43394">
    <property type="entry name" value="ATP-DEPENDENT PERMEASE MDL1, MITOCHONDRIAL"/>
    <property type="match status" value="1"/>
</dbReference>
<dbReference type="Gene3D" id="3.40.50.300">
    <property type="entry name" value="P-loop containing nucleotide triphosphate hydrolases"/>
    <property type="match status" value="1"/>
</dbReference>
<keyword evidence="7 9" id="KW-1133">Transmembrane helix</keyword>
<dbReference type="InterPro" id="IPR036640">
    <property type="entry name" value="ABC1_TM_sf"/>
</dbReference>
<evidence type="ECO:0000259" key="11">
    <source>
        <dbReference type="PROSITE" id="PS50929"/>
    </source>
</evidence>
<dbReference type="FunFam" id="1.20.1560.10:FF:000040">
    <property type="entry name" value="Multidrug ABC transporter ATP-binding protein"/>
    <property type="match status" value="1"/>
</dbReference>
<feature type="transmembrane region" description="Helical" evidence="9">
    <location>
        <begin position="241"/>
        <end position="260"/>
    </location>
</feature>
<feature type="domain" description="ABC transmembrane type-1" evidence="11">
    <location>
        <begin position="18"/>
        <end position="300"/>
    </location>
</feature>
<dbReference type="CDD" id="cd18548">
    <property type="entry name" value="ABC_6TM_Tm287_like"/>
    <property type="match status" value="1"/>
</dbReference>
<dbReference type="GO" id="GO:0005886">
    <property type="term" value="C:plasma membrane"/>
    <property type="evidence" value="ECO:0007669"/>
    <property type="project" value="UniProtKB-SubCell"/>
</dbReference>